<evidence type="ECO:0000313" key="8">
    <source>
        <dbReference type="Proteomes" id="UP000654075"/>
    </source>
</evidence>
<dbReference type="GO" id="GO:0032979">
    <property type="term" value="P:protein insertion into mitochondrial inner membrane from matrix"/>
    <property type="evidence" value="ECO:0007669"/>
    <property type="project" value="TreeGrafter"/>
</dbReference>
<comment type="subcellular location">
    <subcellularLocation>
        <location evidence="1">Membrane</location>
        <topology evidence="1">Multi-pass membrane protein</topology>
    </subcellularLocation>
</comment>
<keyword evidence="2" id="KW-0812">Transmembrane</keyword>
<dbReference type="EMBL" id="CAJNNV010025064">
    <property type="protein sequence ID" value="CAE8611972.1"/>
    <property type="molecule type" value="Genomic_DNA"/>
</dbReference>
<dbReference type="InterPro" id="IPR001708">
    <property type="entry name" value="YidC/ALB3/OXA1/COX18"/>
</dbReference>
<name>A0A813LDY1_POLGL</name>
<evidence type="ECO:0000313" key="6">
    <source>
        <dbReference type="EMBL" id="CAE8728240.1"/>
    </source>
</evidence>
<dbReference type="Proteomes" id="UP000626109">
    <property type="component" value="Unassembled WGS sequence"/>
</dbReference>
<keyword evidence="3" id="KW-1133">Transmembrane helix</keyword>
<protein>
    <submittedName>
        <fullName evidence="6">Uncharacterized protein</fullName>
    </submittedName>
</protein>
<evidence type="ECO:0000256" key="2">
    <source>
        <dbReference type="ARBA" id="ARBA00022692"/>
    </source>
</evidence>
<dbReference type="OrthoDB" id="437923at2759"/>
<keyword evidence="8" id="KW-1185">Reference proteome</keyword>
<dbReference type="GO" id="GO:0005743">
    <property type="term" value="C:mitochondrial inner membrane"/>
    <property type="evidence" value="ECO:0007669"/>
    <property type="project" value="TreeGrafter"/>
</dbReference>
<reference evidence="6" key="1">
    <citation type="submission" date="2021-02" db="EMBL/GenBank/DDBJ databases">
        <authorList>
            <person name="Dougan E. K."/>
            <person name="Rhodes N."/>
            <person name="Thang M."/>
            <person name="Chan C."/>
        </authorList>
    </citation>
    <scope>NUCLEOTIDE SEQUENCE</scope>
</reference>
<evidence type="ECO:0000256" key="1">
    <source>
        <dbReference type="ARBA" id="ARBA00004141"/>
    </source>
</evidence>
<dbReference type="Proteomes" id="UP000654075">
    <property type="component" value="Unassembled WGS sequence"/>
</dbReference>
<proteinExistence type="predicted"/>
<evidence type="ECO:0000313" key="7">
    <source>
        <dbReference type="Proteomes" id="UP000626109"/>
    </source>
</evidence>
<gene>
    <name evidence="5" type="ORF">PGLA1383_LOCUS29767</name>
    <name evidence="6" type="ORF">PGLA2088_LOCUS45060</name>
</gene>
<dbReference type="GO" id="GO:0032977">
    <property type="term" value="F:membrane insertase activity"/>
    <property type="evidence" value="ECO:0007669"/>
    <property type="project" value="InterPro"/>
</dbReference>
<accession>A0A813LDY1</accession>
<evidence type="ECO:0000256" key="3">
    <source>
        <dbReference type="ARBA" id="ARBA00022989"/>
    </source>
</evidence>
<sequence>MPIYFTGYCTLRGMVMHPDSFRDFVTHPNLWLDSLVLPDPLGVLPVLSALAVLSNIELNSPPAQKGKEADADYMRLVLRGATLAFVPVTAMMPSAIFIFIATNGIYTSLLTWIYRRYWWVPPRIDPKWLRKPGHS</sequence>
<evidence type="ECO:0000256" key="4">
    <source>
        <dbReference type="ARBA" id="ARBA00023136"/>
    </source>
</evidence>
<dbReference type="PANTHER" id="PTHR12428:SF65">
    <property type="entry name" value="CYTOCHROME C OXIDASE ASSEMBLY PROTEIN COX18, MITOCHONDRIAL"/>
    <property type="match status" value="1"/>
</dbReference>
<dbReference type="AlphaFoldDB" id="A0A813LDY1"/>
<dbReference type="EMBL" id="CAJNNW010035520">
    <property type="protein sequence ID" value="CAE8728240.1"/>
    <property type="molecule type" value="Genomic_DNA"/>
</dbReference>
<evidence type="ECO:0000313" key="5">
    <source>
        <dbReference type="EMBL" id="CAE8611972.1"/>
    </source>
</evidence>
<comment type="caution">
    <text evidence="6">The sequence shown here is derived from an EMBL/GenBank/DDBJ whole genome shotgun (WGS) entry which is preliminary data.</text>
</comment>
<organism evidence="6 7">
    <name type="scientific">Polarella glacialis</name>
    <name type="common">Dinoflagellate</name>
    <dbReference type="NCBI Taxonomy" id="89957"/>
    <lineage>
        <taxon>Eukaryota</taxon>
        <taxon>Sar</taxon>
        <taxon>Alveolata</taxon>
        <taxon>Dinophyceae</taxon>
        <taxon>Suessiales</taxon>
        <taxon>Suessiaceae</taxon>
        <taxon>Polarella</taxon>
    </lineage>
</organism>
<dbReference type="PANTHER" id="PTHR12428">
    <property type="entry name" value="OXA1"/>
    <property type="match status" value="1"/>
</dbReference>
<keyword evidence="4" id="KW-0472">Membrane</keyword>